<sequence>MEPGLLIDRSGKFGICRPDADLTLDAVTNVVKLAIRRAKRLALDGLVVAMPEVQGFPPPTVGERRELATEVAESARDEMIKEWARMAANRVRLVIVLPENYIHRERIGAALATAKGLACNVFATEREAIDWLVGSH</sequence>
<organism evidence="1 2">
    <name type="scientific">Lysobacter niastensis</name>
    <dbReference type="NCBI Taxonomy" id="380629"/>
    <lineage>
        <taxon>Bacteria</taxon>
        <taxon>Pseudomonadati</taxon>
        <taxon>Pseudomonadota</taxon>
        <taxon>Gammaproteobacteria</taxon>
        <taxon>Lysobacterales</taxon>
        <taxon>Lysobacteraceae</taxon>
        <taxon>Lysobacter</taxon>
    </lineage>
</organism>
<evidence type="ECO:0000313" key="2">
    <source>
        <dbReference type="Proteomes" id="UP001251524"/>
    </source>
</evidence>
<proteinExistence type="predicted"/>
<accession>A0ABU1WCS7</accession>
<evidence type="ECO:0000313" key="1">
    <source>
        <dbReference type="EMBL" id="MDR7135395.1"/>
    </source>
</evidence>
<protein>
    <recommendedName>
        <fullName evidence="3">STAS/SEC14 domain-containing protein</fullName>
    </recommendedName>
</protein>
<gene>
    <name evidence="1" type="ORF">J2X06_002604</name>
</gene>
<reference evidence="1 2" key="1">
    <citation type="submission" date="2023-07" db="EMBL/GenBank/DDBJ databases">
        <title>Sorghum-associated microbial communities from plants grown in Nebraska, USA.</title>
        <authorList>
            <person name="Schachtman D."/>
        </authorList>
    </citation>
    <scope>NUCLEOTIDE SEQUENCE [LARGE SCALE GENOMIC DNA]</scope>
    <source>
        <strain evidence="1 2">BE198</strain>
    </source>
</reference>
<name>A0ABU1WCS7_9GAMM</name>
<dbReference type="EMBL" id="JAVDVY010000002">
    <property type="protein sequence ID" value="MDR7135395.1"/>
    <property type="molecule type" value="Genomic_DNA"/>
</dbReference>
<comment type="caution">
    <text evidence="1">The sequence shown here is derived from an EMBL/GenBank/DDBJ whole genome shotgun (WGS) entry which is preliminary data.</text>
</comment>
<dbReference type="Proteomes" id="UP001251524">
    <property type="component" value="Unassembled WGS sequence"/>
</dbReference>
<keyword evidence="2" id="KW-1185">Reference proteome</keyword>
<evidence type="ECO:0008006" key="3">
    <source>
        <dbReference type="Google" id="ProtNLM"/>
    </source>
</evidence>